<dbReference type="Proteomes" id="UP001174205">
    <property type="component" value="Unassembled WGS sequence"/>
</dbReference>
<sequence>MSYSNERQILASDIAAKELRIDDLKSRRGYPGLSDEEIDKSIAKEKEEIERMKARIFELNKD</sequence>
<protein>
    <submittedName>
        <fullName evidence="2">Uncharacterized protein</fullName>
    </submittedName>
</protein>
<accession>A0ABT8J4L5</accession>
<evidence type="ECO:0000313" key="3">
    <source>
        <dbReference type="Proteomes" id="UP001174205"/>
    </source>
</evidence>
<reference evidence="2" key="1">
    <citation type="submission" date="2023-03" db="EMBL/GenBank/DDBJ databases">
        <title>MT1 and MT2 Draft Genomes of Novel Species.</title>
        <authorList>
            <person name="Venkateswaran K."/>
        </authorList>
    </citation>
    <scope>NUCLEOTIDE SEQUENCE</scope>
    <source>
        <strain evidence="2">F6_3S_P_1C</strain>
    </source>
</reference>
<dbReference type="EMBL" id="JAROCD010000001">
    <property type="protein sequence ID" value="MDN4600026.1"/>
    <property type="molecule type" value="Genomic_DNA"/>
</dbReference>
<evidence type="ECO:0000313" key="2">
    <source>
        <dbReference type="EMBL" id="MDN4600026.1"/>
    </source>
</evidence>
<gene>
    <name evidence="2" type="ORF">P5G61_02210</name>
</gene>
<comment type="caution">
    <text evidence="2">The sequence shown here is derived from an EMBL/GenBank/DDBJ whole genome shotgun (WGS) entry which is preliminary data.</text>
</comment>
<dbReference type="RefSeq" id="WP_301243995.1">
    <property type="nucleotide sequence ID" value="NZ_JAROCD010000001.1"/>
</dbReference>
<organism evidence="2 3">
    <name type="scientific">Paenibacillus vandeheii</name>
    <dbReference type="NCBI Taxonomy" id="3035917"/>
    <lineage>
        <taxon>Bacteria</taxon>
        <taxon>Bacillati</taxon>
        <taxon>Bacillota</taxon>
        <taxon>Bacilli</taxon>
        <taxon>Bacillales</taxon>
        <taxon>Paenibacillaceae</taxon>
        <taxon>Paenibacillus</taxon>
    </lineage>
</organism>
<feature type="coiled-coil region" evidence="1">
    <location>
        <begin position="35"/>
        <end position="62"/>
    </location>
</feature>
<name>A0ABT8J4L5_9BACL</name>
<keyword evidence="3" id="KW-1185">Reference proteome</keyword>
<keyword evidence="1" id="KW-0175">Coiled coil</keyword>
<proteinExistence type="predicted"/>
<evidence type="ECO:0000256" key="1">
    <source>
        <dbReference type="SAM" id="Coils"/>
    </source>
</evidence>